<organism evidence="1 2">
    <name type="scientific">Drouetiella hepatica Uher 2000/2452</name>
    <dbReference type="NCBI Taxonomy" id="904376"/>
    <lineage>
        <taxon>Bacteria</taxon>
        <taxon>Bacillati</taxon>
        <taxon>Cyanobacteriota</taxon>
        <taxon>Cyanophyceae</taxon>
        <taxon>Oculatellales</taxon>
        <taxon>Oculatellaceae</taxon>
        <taxon>Drouetiella</taxon>
    </lineage>
</organism>
<comment type="caution">
    <text evidence="1">The sequence shown here is derived from an EMBL/GenBank/DDBJ whole genome shotgun (WGS) entry which is preliminary data.</text>
</comment>
<protein>
    <submittedName>
        <fullName evidence="1">PTPA-CTERM sorting domain-containing protein</fullName>
    </submittedName>
</protein>
<dbReference type="NCBIfam" id="NF033465">
    <property type="entry name" value="PTPA-CTERM"/>
    <property type="match status" value="1"/>
</dbReference>
<name>A0A951Q9V3_9CYAN</name>
<sequence length="240" mass="24317">MFDVKTIGAAVVGAAAIGLGMGSLQSAQAFNVYTDRSLWETALGGAVVTTDTFSNNIPNARTITFDSGVVSTGNGTGSFLNTVGDTDSISIAGRYNGDSDGQGDNSSIFDSITWTFPQAIVGFGADWFSTATAEGVTITGNFDGTGNQTASFRSILGAPGTGFLGIIGTSSFSTITFSTETQGIPTDDLFSADDLAFASANSPAIPTPAVLPGLIGMGLAALRKKRKGQAAEQAAAPVEV</sequence>
<dbReference type="EMBL" id="JAHHHD010000001">
    <property type="protein sequence ID" value="MBW4657423.1"/>
    <property type="molecule type" value="Genomic_DNA"/>
</dbReference>
<evidence type="ECO:0000313" key="1">
    <source>
        <dbReference type="EMBL" id="MBW4657423.1"/>
    </source>
</evidence>
<gene>
    <name evidence="1" type="ORF">KME15_02020</name>
</gene>
<proteinExistence type="predicted"/>
<reference evidence="1" key="2">
    <citation type="journal article" date="2022" name="Microbiol. Resour. Announc.">
        <title>Metagenome Sequencing to Explore Phylogenomics of Terrestrial Cyanobacteria.</title>
        <authorList>
            <person name="Ward R.D."/>
            <person name="Stajich J.E."/>
            <person name="Johansen J.R."/>
            <person name="Huntemann M."/>
            <person name="Clum A."/>
            <person name="Foster B."/>
            <person name="Foster B."/>
            <person name="Roux S."/>
            <person name="Palaniappan K."/>
            <person name="Varghese N."/>
            <person name="Mukherjee S."/>
            <person name="Reddy T.B.K."/>
            <person name="Daum C."/>
            <person name="Copeland A."/>
            <person name="Chen I.A."/>
            <person name="Ivanova N.N."/>
            <person name="Kyrpides N.C."/>
            <person name="Shapiro N."/>
            <person name="Eloe-Fadrosh E.A."/>
            <person name="Pietrasiak N."/>
        </authorList>
    </citation>
    <scope>NUCLEOTIDE SEQUENCE</scope>
    <source>
        <strain evidence="1">UHER 2000/2452</strain>
    </source>
</reference>
<dbReference type="Proteomes" id="UP000757435">
    <property type="component" value="Unassembled WGS sequence"/>
</dbReference>
<evidence type="ECO:0000313" key="2">
    <source>
        <dbReference type="Proteomes" id="UP000757435"/>
    </source>
</evidence>
<accession>A0A951Q9V3</accession>
<reference evidence="1" key="1">
    <citation type="submission" date="2021-05" db="EMBL/GenBank/DDBJ databases">
        <authorList>
            <person name="Pietrasiak N."/>
            <person name="Ward R."/>
            <person name="Stajich J.E."/>
            <person name="Kurbessoian T."/>
        </authorList>
    </citation>
    <scope>NUCLEOTIDE SEQUENCE</scope>
    <source>
        <strain evidence="1">UHER 2000/2452</strain>
    </source>
</reference>
<dbReference type="AlphaFoldDB" id="A0A951Q9V3"/>